<sequence length="43" mass="4671">MLTAQLSVHSSLRDVVNTLGVQGCKPSRLNSGSLSTHIWSSRF</sequence>
<protein>
    <submittedName>
        <fullName evidence="1">Uncharacterized protein</fullName>
    </submittedName>
</protein>
<keyword evidence="2" id="KW-1185">Reference proteome</keyword>
<proteinExistence type="predicted"/>
<dbReference type="Proteomes" id="UP000193136">
    <property type="component" value="Unassembled WGS sequence"/>
</dbReference>
<dbReference type="AlphaFoldDB" id="A0A1X0XSL3"/>
<evidence type="ECO:0000313" key="1">
    <source>
        <dbReference type="EMBL" id="ORJ55891.1"/>
    </source>
</evidence>
<organism evidence="1 2">
    <name type="scientific">Geothermobacter hydrogeniphilus</name>
    <dbReference type="NCBI Taxonomy" id="1969733"/>
    <lineage>
        <taxon>Bacteria</taxon>
        <taxon>Pseudomonadati</taxon>
        <taxon>Thermodesulfobacteriota</taxon>
        <taxon>Desulfuromonadia</taxon>
        <taxon>Desulfuromonadales</taxon>
        <taxon>Geothermobacteraceae</taxon>
        <taxon>Geothermobacter</taxon>
    </lineage>
</organism>
<gene>
    <name evidence="1" type="ORF">B5V00_14625</name>
</gene>
<reference evidence="1 2" key="1">
    <citation type="submission" date="2017-03" db="EMBL/GenBank/DDBJ databases">
        <title>Genome sequence of Geothermobacter sp. EPR-M, Deep-Sea Iron Reducer.</title>
        <authorList>
            <person name="Tully B."/>
            <person name="Savalia P."/>
            <person name="Abuyen K."/>
            <person name="Baughan C."/>
            <person name="Romero E."/>
            <person name="Ronkowski C."/>
            <person name="Torres B."/>
            <person name="Tremblay J."/>
            <person name="Trujillo A."/>
            <person name="Tyler M."/>
            <person name="Perez-Rodriguez I."/>
            <person name="Amend J."/>
        </authorList>
    </citation>
    <scope>NUCLEOTIDE SEQUENCE [LARGE SCALE GENOMIC DNA]</scope>
    <source>
        <strain evidence="1 2">EPR-M</strain>
    </source>
</reference>
<evidence type="ECO:0000313" key="2">
    <source>
        <dbReference type="Proteomes" id="UP000193136"/>
    </source>
</evidence>
<name>A0A1X0XSL3_9BACT</name>
<dbReference type="EMBL" id="NAAD01000024">
    <property type="protein sequence ID" value="ORJ55891.1"/>
    <property type="molecule type" value="Genomic_DNA"/>
</dbReference>
<comment type="caution">
    <text evidence="1">The sequence shown here is derived from an EMBL/GenBank/DDBJ whole genome shotgun (WGS) entry which is preliminary data.</text>
</comment>
<accession>A0A1X0XSL3</accession>